<feature type="compositionally biased region" description="Polar residues" evidence="1">
    <location>
        <begin position="57"/>
        <end position="69"/>
    </location>
</feature>
<reference evidence="2 3" key="1">
    <citation type="submission" date="2018-10" db="EMBL/GenBank/DDBJ databases">
        <title>Fifty Aureobasidium pullulans genomes reveal a recombining polyextremotolerant generalist.</title>
        <authorList>
            <person name="Gostincar C."/>
            <person name="Turk M."/>
            <person name="Zajc J."/>
            <person name="Gunde-Cimerman N."/>
        </authorList>
    </citation>
    <scope>NUCLEOTIDE SEQUENCE [LARGE SCALE GENOMIC DNA]</scope>
    <source>
        <strain evidence="2 3">EXF-1645</strain>
    </source>
</reference>
<feature type="compositionally biased region" description="Basic and acidic residues" evidence="1">
    <location>
        <begin position="163"/>
        <end position="176"/>
    </location>
</feature>
<evidence type="ECO:0000313" key="3">
    <source>
        <dbReference type="Proteomes" id="UP000308724"/>
    </source>
</evidence>
<evidence type="ECO:0000256" key="1">
    <source>
        <dbReference type="SAM" id="MobiDB-lite"/>
    </source>
</evidence>
<accession>A0A4T0BDJ0</accession>
<organism evidence="2 3">
    <name type="scientific">Aureobasidium pullulans</name>
    <name type="common">Black yeast</name>
    <name type="synonym">Pullularia pullulans</name>
    <dbReference type="NCBI Taxonomy" id="5580"/>
    <lineage>
        <taxon>Eukaryota</taxon>
        <taxon>Fungi</taxon>
        <taxon>Dikarya</taxon>
        <taxon>Ascomycota</taxon>
        <taxon>Pezizomycotina</taxon>
        <taxon>Dothideomycetes</taxon>
        <taxon>Dothideomycetidae</taxon>
        <taxon>Dothideales</taxon>
        <taxon>Saccotheciaceae</taxon>
        <taxon>Aureobasidium</taxon>
    </lineage>
</organism>
<protein>
    <submittedName>
        <fullName evidence="2">Uncharacterized protein</fullName>
    </submittedName>
</protein>
<sequence>MWICQAQEEQEADMSDQEKELEDEEQILKDTKSQQSDDSEFDDSTTNLLFDLENESSKPFTSSTNNEGDSISPHFEPQTFLEDHKKVAGDDDSVASAETNKQDESDSAPHLRDIYKLFAANKSGAGADRVESQTETIVTNKSSPDTLKIDGNMIEEANVQPDKSTKEKEAEPKNTQEEAAILDDIPSKKRKAADRPSTKVNEIQSVLSSQHKSCIKPSK</sequence>
<proteinExistence type="predicted"/>
<feature type="region of interest" description="Disordered" evidence="1">
    <location>
        <begin position="1"/>
        <end position="110"/>
    </location>
</feature>
<feature type="compositionally biased region" description="Polar residues" evidence="1">
    <location>
        <begin position="198"/>
        <end position="212"/>
    </location>
</feature>
<name>A0A4T0BDJ0_AURPU</name>
<gene>
    <name evidence="2" type="ORF">D6C78_10285</name>
</gene>
<feature type="compositionally biased region" description="Basic and acidic residues" evidence="1">
    <location>
        <begin position="100"/>
        <end position="110"/>
    </location>
</feature>
<dbReference type="AlphaFoldDB" id="A0A4T0BDJ0"/>
<comment type="caution">
    <text evidence="2">The sequence shown here is derived from an EMBL/GenBank/DDBJ whole genome shotgun (WGS) entry which is preliminary data.</text>
</comment>
<dbReference type="EMBL" id="QZBZ01000456">
    <property type="protein sequence ID" value="TIA29322.1"/>
    <property type="molecule type" value="Genomic_DNA"/>
</dbReference>
<evidence type="ECO:0000313" key="2">
    <source>
        <dbReference type="EMBL" id="TIA29322.1"/>
    </source>
</evidence>
<dbReference type="Proteomes" id="UP000308724">
    <property type="component" value="Unassembled WGS sequence"/>
</dbReference>
<feature type="region of interest" description="Disordered" evidence="1">
    <location>
        <begin position="141"/>
        <end position="219"/>
    </location>
</feature>
<feature type="compositionally biased region" description="Acidic residues" evidence="1">
    <location>
        <begin position="8"/>
        <end position="25"/>
    </location>
</feature>